<dbReference type="KEGG" id="mtw:CQW49_11850"/>
<dbReference type="FunFam" id="2.40.110.10:FF:000031">
    <property type="entry name" value="Acyl-CoA dehydrogenase, putative"/>
    <property type="match status" value="1"/>
</dbReference>
<dbReference type="InterPro" id="IPR037069">
    <property type="entry name" value="AcylCoA_DH/ox_N_sf"/>
</dbReference>
<evidence type="ECO:0000256" key="1">
    <source>
        <dbReference type="ARBA" id="ARBA00001974"/>
    </source>
</evidence>
<dbReference type="Pfam" id="PF12806">
    <property type="entry name" value="Acyl-CoA_dh_C"/>
    <property type="match status" value="1"/>
</dbReference>
<dbReference type="InterPro" id="IPR009075">
    <property type="entry name" value="AcylCo_DH/oxidase_C"/>
</dbReference>
<evidence type="ECO:0000256" key="7">
    <source>
        <dbReference type="ARBA" id="ARBA00058683"/>
    </source>
</evidence>
<organism evidence="15 16">
    <name type="scientific">Methylosinus trichosporium (strain ATCC 35070 / NCIMB 11131 / UNIQEM 75 / OB3b)</name>
    <dbReference type="NCBI Taxonomy" id="595536"/>
    <lineage>
        <taxon>Bacteria</taxon>
        <taxon>Pseudomonadati</taxon>
        <taxon>Pseudomonadota</taxon>
        <taxon>Alphaproteobacteria</taxon>
        <taxon>Hyphomicrobiales</taxon>
        <taxon>Methylocystaceae</taxon>
        <taxon>Methylosinus</taxon>
    </lineage>
</organism>
<feature type="domain" description="Acyl-CoA oxidase/dehydrogenase middle" evidence="12">
    <location>
        <begin position="161"/>
        <end position="267"/>
    </location>
</feature>
<keyword evidence="16" id="KW-1185">Reference proteome</keyword>
<evidence type="ECO:0000256" key="8">
    <source>
        <dbReference type="ARBA" id="ARBA00066694"/>
    </source>
</evidence>
<accession>A0A2D2D0L5</accession>
<dbReference type="InterPro" id="IPR025878">
    <property type="entry name" value="Acyl-CoA_dh-like_C_dom"/>
</dbReference>
<dbReference type="PANTHER" id="PTHR42803">
    <property type="entry name" value="ACYL-COA DEHYDROGENASE"/>
    <property type="match status" value="1"/>
</dbReference>
<dbReference type="SUPFAM" id="SSF56645">
    <property type="entry name" value="Acyl-CoA dehydrogenase NM domain-like"/>
    <property type="match status" value="1"/>
</dbReference>
<evidence type="ECO:0000313" key="15">
    <source>
        <dbReference type="EMBL" id="ATQ68494.1"/>
    </source>
</evidence>
<evidence type="ECO:0000256" key="2">
    <source>
        <dbReference type="ARBA" id="ARBA00009347"/>
    </source>
</evidence>
<dbReference type="Gene3D" id="2.40.110.10">
    <property type="entry name" value="Butyryl-CoA Dehydrogenase, subunit A, domain 2"/>
    <property type="match status" value="1"/>
</dbReference>
<dbReference type="GO" id="GO:0016627">
    <property type="term" value="F:oxidoreductase activity, acting on the CH-CH group of donors"/>
    <property type="evidence" value="ECO:0007669"/>
    <property type="project" value="InterPro"/>
</dbReference>
<dbReference type="Pfam" id="PF02771">
    <property type="entry name" value="Acyl-CoA_dh_N"/>
    <property type="match status" value="1"/>
</dbReference>
<feature type="domain" description="Acetyl-CoA dehydrogenase-like C-terminal" evidence="14">
    <location>
        <begin position="480"/>
        <end position="581"/>
    </location>
</feature>
<keyword evidence="5 10" id="KW-0560">Oxidoreductase</keyword>
<feature type="domain" description="Acyl-CoA dehydrogenase/oxidase C-terminal" evidence="11">
    <location>
        <begin position="283"/>
        <end position="446"/>
    </location>
</feature>
<sequence length="590" mass="61759">MAYRAPLDDLLFAMRRAAGESAFAPGGLYDDCDAETARATLAEAAKFAEGVLLPLDRIGDREGLRFAGGEVTTAPGWRDAYRQWVEGGWNALAAGPAHGGMGLPLLLAAACTEIWNAANISFALCPLLGQGAIEAMEAHASEALKAVYLPKMISGEWTATMNLTEPQAGSDLALLRTRAERVGDGSYRLTGQKIFITYGEHDLSENILHFVLARLPDAPPGTRGISLFLAPKFLPDADGRPGERNDLRCAGVERKLGIHAAPTCTMAYGDNGGARAFLVGEENAGLACMFTMMNNARLSVGLQGVALAERATQAALAYARERLQGRAPGGPDPSPIVAHPDVARMLLTMKAQTAAARAISFLTAASLDRARRQSGEAAREAEERAGLLTPLAKAYSTDIGVETASLGVQVHGGMGFIEETGAAQLLRDARITPIYEGTNGIQAIDLVTRKLRLSDGAAIWREIDDMRADLDALAGGGVVFVHIGERAAAAVEAFERATDFLFSIGEPRGVDALSAATPYLKLFGLARGATLLGAAALAAQRAGDAAAEEKTVLARFFGDNIAGGAEGLERAVVAGGDSIAAALPLLAARN</sequence>
<evidence type="ECO:0000256" key="4">
    <source>
        <dbReference type="ARBA" id="ARBA00022827"/>
    </source>
</evidence>
<comment type="function">
    <text evidence="7">Involved in the assimilation of dimethylsulphoniopropionate (DMSP), an important compound in the fixation of carbon in marine phytoplankton, by mediating the conversion of 3-(methylthio)propanoyl-CoA (MMPA-CoA) to 3-(methylthio)acryloyl-CoA (MTA-CoA).</text>
</comment>
<dbReference type="InterPro" id="IPR009100">
    <property type="entry name" value="AcylCoA_DH/oxidase_NM_dom_sf"/>
</dbReference>
<dbReference type="SUPFAM" id="SSF47203">
    <property type="entry name" value="Acyl-CoA dehydrogenase C-terminal domain-like"/>
    <property type="match status" value="1"/>
</dbReference>
<comment type="cofactor">
    <cofactor evidence="1 10">
        <name>FAD</name>
        <dbReference type="ChEBI" id="CHEBI:57692"/>
    </cofactor>
</comment>
<dbReference type="GO" id="GO:0050660">
    <property type="term" value="F:flavin adenine dinucleotide binding"/>
    <property type="evidence" value="ECO:0007669"/>
    <property type="project" value="InterPro"/>
</dbReference>
<dbReference type="EC" id="1.3.99.41" evidence="8"/>
<dbReference type="EMBL" id="CP023737">
    <property type="protein sequence ID" value="ATQ68494.1"/>
    <property type="molecule type" value="Genomic_DNA"/>
</dbReference>
<evidence type="ECO:0000256" key="5">
    <source>
        <dbReference type="ARBA" id="ARBA00023002"/>
    </source>
</evidence>
<dbReference type="Proteomes" id="UP000230709">
    <property type="component" value="Chromosome"/>
</dbReference>
<comment type="catalytic activity">
    <reaction evidence="6">
        <text>3-(methylsulfanyl)propanoyl-CoA + oxidized [electron-transfer flavoprotein] + H(+) = 3-(methylsulfanyl)acryloyl-CoA + reduced [electron-transfer flavoprotein]</text>
        <dbReference type="Rhea" id="RHEA:52612"/>
        <dbReference type="Rhea" id="RHEA-COMP:10685"/>
        <dbReference type="Rhea" id="RHEA-COMP:10686"/>
        <dbReference type="ChEBI" id="CHEBI:15378"/>
        <dbReference type="ChEBI" id="CHEBI:57692"/>
        <dbReference type="ChEBI" id="CHEBI:58307"/>
        <dbReference type="ChEBI" id="CHEBI:82815"/>
        <dbReference type="ChEBI" id="CHEBI:84994"/>
        <dbReference type="EC" id="1.3.99.41"/>
    </reaction>
    <physiologicalReaction direction="left-to-right" evidence="6">
        <dbReference type="Rhea" id="RHEA:52613"/>
    </physiologicalReaction>
</comment>
<dbReference type="InterPro" id="IPR052166">
    <property type="entry name" value="Diverse_Acyl-CoA_DH"/>
</dbReference>
<dbReference type="AlphaFoldDB" id="A0A2D2D0L5"/>
<dbReference type="STRING" id="595536.GCA_000178815_02794"/>
<gene>
    <name evidence="15" type="ORF">CQW49_11850</name>
</gene>
<dbReference type="Pfam" id="PF00441">
    <property type="entry name" value="Acyl-CoA_dh_1"/>
    <property type="match status" value="1"/>
</dbReference>
<dbReference type="Pfam" id="PF02770">
    <property type="entry name" value="Acyl-CoA_dh_M"/>
    <property type="match status" value="1"/>
</dbReference>
<keyword evidence="4 10" id="KW-0274">FAD</keyword>
<dbReference type="InterPro" id="IPR013786">
    <property type="entry name" value="AcylCoA_DH/ox_N"/>
</dbReference>
<evidence type="ECO:0000259" key="14">
    <source>
        <dbReference type="Pfam" id="PF12806"/>
    </source>
</evidence>
<reference evidence="16" key="1">
    <citation type="submission" date="2017-10" db="EMBL/GenBank/DDBJ databases">
        <title>Completed PacBio SMRT sequence of Methylosinus trichosporium OB3b reveals presence of a third large plasmid.</title>
        <authorList>
            <person name="Charles T.C."/>
            <person name="Lynch M.D.J."/>
            <person name="Heil J.R."/>
            <person name="Cheng J."/>
        </authorList>
    </citation>
    <scope>NUCLEOTIDE SEQUENCE [LARGE SCALE GENOMIC DNA]</scope>
    <source>
        <strain evidence="16">OB3b</strain>
    </source>
</reference>
<dbReference type="Gene3D" id="1.10.540.10">
    <property type="entry name" value="Acyl-CoA dehydrogenase/oxidase, N-terminal domain"/>
    <property type="match status" value="1"/>
</dbReference>
<proteinExistence type="inferred from homology"/>
<protein>
    <recommendedName>
        <fullName evidence="9">3-methylmercaptopropionyl-CoA dehydrogenase</fullName>
        <ecNumber evidence="8">1.3.99.41</ecNumber>
    </recommendedName>
</protein>
<evidence type="ECO:0000313" key="16">
    <source>
        <dbReference type="Proteomes" id="UP000230709"/>
    </source>
</evidence>
<dbReference type="InterPro" id="IPR036250">
    <property type="entry name" value="AcylCo_DH-like_C"/>
</dbReference>
<dbReference type="InterPro" id="IPR006091">
    <property type="entry name" value="Acyl-CoA_Oxase/DH_mid-dom"/>
</dbReference>
<name>A0A2D2D0L5_METT3</name>
<feature type="domain" description="Acyl-CoA dehydrogenase/oxidase N-terminal" evidence="13">
    <location>
        <begin position="35"/>
        <end position="156"/>
    </location>
</feature>
<dbReference type="PANTHER" id="PTHR42803:SF1">
    <property type="entry name" value="BROAD-SPECIFICITY LINEAR ACYL-COA DEHYDROGENASE FADE5"/>
    <property type="match status" value="1"/>
</dbReference>
<dbReference type="Gene3D" id="1.20.140.10">
    <property type="entry name" value="Butyryl-CoA Dehydrogenase, subunit A, domain 3"/>
    <property type="match status" value="1"/>
</dbReference>
<evidence type="ECO:0000256" key="9">
    <source>
        <dbReference type="ARBA" id="ARBA00069043"/>
    </source>
</evidence>
<dbReference type="InterPro" id="IPR046373">
    <property type="entry name" value="Acyl-CoA_Oxase/DH_mid-dom_sf"/>
</dbReference>
<evidence type="ECO:0000259" key="12">
    <source>
        <dbReference type="Pfam" id="PF02770"/>
    </source>
</evidence>
<dbReference type="RefSeq" id="WP_003612318.1">
    <property type="nucleotide sequence ID" value="NZ_CP023737.1"/>
</dbReference>
<evidence type="ECO:0000259" key="11">
    <source>
        <dbReference type="Pfam" id="PF00441"/>
    </source>
</evidence>
<comment type="similarity">
    <text evidence="2 10">Belongs to the acyl-CoA dehydrogenase family.</text>
</comment>
<evidence type="ECO:0000256" key="3">
    <source>
        <dbReference type="ARBA" id="ARBA00022630"/>
    </source>
</evidence>
<evidence type="ECO:0000259" key="13">
    <source>
        <dbReference type="Pfam" id="PF02771"/>
    </source>
</evidence>
<evidence type="ECO:0000256" key="6">
    <source>
        <dbReference type="ARBA" id="ARBA00051388"/>
    </source>
</evidence>
<evidence type="ECO:0000256" key="10">
    <source>
        <dbReference type="RuleBase" id="RU362125"/>
    </source>
</evidence>
<keyword evidence="3 10" id="KW-0285">Flavoprotein</keyword>